<name>A0A292PXD6_9PEZI</name>
<evidence type="ECO:0000256" key="2">
    <source>
        <dbReference type="SAM" id="Phobius"/>
    </source>
</evidence>
<dbReference type="PANTHER" id="PTHR37048">
    <property type="entry name" value="QUESTIONABLE PROTEIN"/>
    <property type="match status" value="1"/>
</dbReference>
<proteinExistence type="predicted"/>
<dbReference type="PANTHER" id="PTHR37048:SF2">
    <property type="entry name" value="QUESTIONABLE PROTEIN"/>
    <property type="match status" value="1"/>
</dbReference>
<reference evidence="3" key="1">
    <citation type="submission" date="2015-10" db="EMBL/GenBank/DDBJ databases">
        <authorList>
            <person name="Regsiter A."/>
            <person name="william w."/>
        </authorList>
    </citation>
    <scope>NUCLEOTIDE SEQUENCE</scope>
    <source>
        <strain evidence="3">Montdore</strain>
    </source>
</reference>
<sequence>MSSATQVGHVYWLEHPPKSQSLSFDSGKLNHPTLVLGAEREGKVQAVVITSFGGRTLSDKFPDTNNNHLRMRAEYLPLNVAGAAPHPDNDVLLSVIVGFPPMLTKKCYVRLDPFDVEVGQLRLDRRSTCMLPDDMMVLLMGRLLQLKPHFRAHKERSGTAGGPISARRQRPPVVHLPQSPPRLPLPVPTQQSALLPPPRTYSNSYGTATASRHYHHGDLEWNAPAPPRPPYPRTPRSVEDDEPNCSGGWSALGYLGIAAGIFVAVRYLFR</sequence>
<gene>
    <name evidence="3" type="ORF">GSTUAT00003598001</name>
</gene>
<protein>
    <submittedName>
        <fullName evidence="3">Uncharacterized protein</fullName>
    </submittedName>
</protein>
<dbReference type="AlphaFoldDB" id="A0A292PXD6"/>
<evidence type="ECO:0000313" key="4">
    <source>
        <dbReference type="Proteomes" id="UP001412239"/>
    </source>
</evidence>
<organism evidence="3 4">
    <name type="scientific">Tuber aestivum</name>
    <name type="common">summer truffle</name>
    <dbReference type="NCBI Taxonomy" id="59557"/>
    <lineage>
        <taxon>Eukaryota</taxon>
        <taxon>Fungi</taxon>
        <taxon>Dikarya</taxon>
        <taxon>Ascomycota</taxon>
        <taxon>Pezizomycotina</taxon>
        <taxon>Pezizomycetes</taxon>
        <taxon>Pezizales</taxon>
        <taxon>Tuberaceae</taxon>
        <taxon>Tuber</taxon>
    </lineage>
</organism>
<feature type="compositionally biased region" description="Pro residues" evidence="1">
    <location>
        <begin position="178"/>
        <end position="187"/>
    </location>
</feature>
<keyword evidence="4" id="KW-1185">Reference proteome</keyword>
<feature type="transmembrane region" description="Helical" evidence="2">
    <location>
        <begin position="249"/>
        <end position="269"/>
    </location>
</feature>
<dbReference type="EMBL" id="LN890996">
    <property type="protein sequence ID" value="CUS12272.1"/>
    <property type="molecule type" value="Genomic_DNA"/>
</dbReference>
<evidence type="ECO:0000256" key="1">
    <source>
        <dbReference type="SAM" id="MobiDB-lite"/>
    </source>
</evidence>
<feature type="compositionally biased region" description="Polar residues" evidence="1">
    <location>
        <begin position="200"/>
        <end position="210"/>
    </location>
</feature>
<keyword evidence="2" id="KW-1133">Transmembrane helix</keyword>
<dbReference type="Proteomes" id="UP001412239">
    <property type="component" value="Unassembled WGS sequence"/>
</dbReference>
<accession>A0A292PXD6</accession>
<feature type="region of interest" description="Disordered" evidence="1">
    <location>
        <begin position="153"/>
        <end position="243"/>
    </location>
</feature>
<keyword evidence="2" id="KW-0472">Membrane</keyword>
<evidence type="ECO:0000313" key="3">
    <source>
        <dbReference type="EMBL" id="CUS12272.1"/>
    </source>
</evidence>
<feature type="compositionally biased region" description="Pro residues" evidence="1">
    <location>
        <begin position="224"/>
        <end position="233"/>
    </location>
</feature>
<keyword evidence="2" id="KW-0812">Transmembrane</keyword>